<dbReference type="EMBL" id="CAXAMN010021962">
    <property type="protein sequence ID" value="CAK9064921.1"/>
    <property type="molecule type" value="Genomic_DNA"/>
</dbReference>
<dbReference type="Gene3D" id="3.40.640.10">
    <property type="entry name" value="Type I PLP-dependent aspartate aminotransferase-like (Major domain)"/>
    <property type="match status" value="1"/>
</dbReference>
<dbReference type="SUPFAM" id="SSF53383">
    <property type="entry name" value="PLP-dependent transferases"/>
    <property type="match status" value="1"/>
</dbReference>
<dbReference type="Pfam" id="PF01041">
    <property type="entry name" value="DegT_DnrJ_EryC1"/>
    <property type="match status" value="1"/>
</dbReference>
<organism evidence="1 2">
    <name type="scientific">Durusdinium trenchii</name>
    <dbReference type="NCBI Taxonomy" id="1381693"/>
    <lineage>
        <taxon>Eukaryota</taxon>
        <taxon>Sar</taxon>
        <taxon>Alveolata</taxon>
        <taxon>Dinophyceae</taxon>
        <taxon>Suessiales</taxon>
        <taxon>Symbiodiniaceae</taxon>
        <taxon>Durusdinium</taxon>
    </lineage>
</organism>
<keyword evidence="2" id="KW-1185">Reference proteome</keyword>
<dbReference type="InterPro" id="IPR015422">
    <property type="entry name" value="PyrdxlP-dep_Trfase_small"/>
</dbReference>
<comment type="caution">
    <text evidence="1">The sequence shown here is derived from an EMBL/GenBank/DDBJ whole genome shotgun (WGS) entry which is preliminary data.</text>
</comment>
<dbReference type="InterPro" id="IPR015424">
    <property type="entry name" value="PyrdxlP-dep_Trfase"/>
</dbReference>
<sequence>MASHSLLWTTFRPLRRIFTLTFSSMLAPAQPWVNHRRRPGPAHRCAPPCNCHIGPWRWLCWAAHVEVPAFLVRTVLLTSTCLRGGDPPLEIRKALDMLSAQAALRFPAWLKALQDGSYDMSMLHAWRASKPAPKHCAAPNQGCVSWRWRGHFINRFARSRLKGARSARSDGTEVAFDVDEVLGMESLVFQADRLKCFAASAPGEVVGSVGSRAWVRSQDALLCCNFRVALQQGEILASRGAAGTSSIPLDFDGDAWLPGKRVAEEPFVKGKRQAQLPKPHRKVPIFRLDFEPGFVESFTSKCREILCSGRPLSENYYVRQFEESFAQLSHVPFALATTSGTQALAIALRALDVAGKAVVIPSNTFFATQVAALNAGANLEWVDIEKEYMQVCPRSLEAVLHRHQHGRVGAVILVHIAGIISPNFAQIRRLCQTYGAPLVEDAAHAHLAYGSEHAGAIGEVAAFSFFPTKVMTAGEAGMITTSNEALFKKMQSIKEFGKDIEGPRSRLVQVLANATNGRISEFTGLLGLLECGRVKERIQRRNALLERFVQKLKKTHYRVITQPEGQSSAYKCVVVLEGHLRQRREELRTYALERGVTFTAEVYFRPVHRMPAHAEDGLPVHLPVTDEMCENHVCPPLYPELTFDDVDYTCSVMNDFAELPEAKRQKM</sequence>
<proteinExistence type="predicted"/>
<evidence type="ECO:0000313" key="2">
    <source>
        <dbReference type="Proteomes" id="UP001642484"/>
    </source>
</evidence>
<reference evidence="1 2" key="1">
    <citation type="submission" date="2024-02" db="EMBL/GenBank/DDBJ databases">
        <authorList>
            <person name="Chen Y."/>
            <person name="Shah S."/>
            <person name="Dougan E. K."/>
            <person name="Thang M."/>
            <person name="Chan C."/>
        </authorList>
    </citation>
    <scope>NUCLEOTIDE SEQUENCE [LARGE SCALE GENOMIC DNA]</scope>
</reference>
<dbReference type="Proteomes" id="UP001642484">
    <property type="component" value="Unassembled WGS sequence"/>
</dbReference>
<accession>A0ABP0NMU4</accession>
<gene>
    <name evidence="1" type="ORF">CCMP2556_LOCUS31917</name>
</gene>
<protein>
    <submittedName>
        <fullName evidence="1">Uncharacterized protein</fullName>
    </submittedName>
</protein>
<dbReference type="InterPro" id="IPR000653">
    <property type="entry name" value="DegT/StrS_aminotransferase"/>
</dbReference>
<dbReference type="Gene3D" id="3.90.1150.10">
    <property type="entry name" value="Aspartate Aminotransferase, domain 1"/>
    <property type="match status" value="1"/>
</dbReference>
<evidence type="ECO:0000313" key="1">
    <source>
        <dbReference type="EMBL" id="CAK9064921.1"/>
    </source>
</evidence>
<name>A0ABP0NMU4_9DINO</name>
<dbReference type="PANTHER" id="PTHR30244">
    <property type="entry name" value="TRANSAMINASE"/>
    <property type="match status" value="1"/>
</dbReference>
<dbReference type="PANTHER" id="PTHR30244:SF34">
    <property type="entry name" value="DTDP-4-AMINO-4,6-DIDEOXYGALACTOSE TRANSAMINASE"/>
    <property type="match status" value="1"/>
</dbReference>
<dbReference type="CDD" id="cd00616">
    <property type="entry name" value="AHBA_syn"/>
    <property type="match status" value="1"/>
</dbReference>
<dbReference type="InterPro" id="IPR015421">
    <property type="entry name" value="PyrdxlP-dep_Trfase_major"/>
</dbReference>